<reference evidence="10 11" key="1">
    <citation type="journal article" date="2012" name="Fungal Genet. Biol.">
        <title>The genome of the xerotolerant mold Wallemia sebi reveals adaptations to osmotic stress and suggests cryptic sexual reproduction.</title>
        <authorList>
            <person name="Padamsee M."/>
            <person name="Kumar T.K.A."/>
            <person name="Riley R."/>
            <person name="Binder M."/>
            <person name="Boyd A."/>
            <person name="Calvo A.M."/>
            <person name="Furukawa K."/>
            <person name="Hesse C."/>
            <person name="Hohmann S."/>
            <person name="James T.Y."/>
            <person name="LaButti K."/>
            <person name="Lapidus A."/>
            <person name="Lindquist E."/>
            <person name="Lucas S."/>
            <person name="Miller K."/>
            <person name="Shantappa S."/>
            <person name="Grigoriev I.V."/>
            <person name="Hibbett D.S."/>
            <person name="McLaughlin D.J."/>
            <person name="Spatafora J.W."/>
            <person name="Aime M.C."/>
        </authorList>
    </citation>
    <scope>NUCLEOTIDE SEQUENCE [LARGE SCALE GENOMIC DNA]</scope>
    <source>
        <strain evidence="11">ATCC MYA-4683 / CBS 633.66</strain>
    </source>
</reference>
<sequence length="324" mass="37103">MTHLLPANLLKLFAPRPPLPYAKPLERDPTRSKSNAQSGIGEILHSLKEEQEDRRAKQNGILDEDIESNDLQVKLAEVYQVAIRKAERQKKRQENFKRALEHYKPTEDIEAIGDPFKTLFIARLSVETTESDLRKEFEVYGPIERVRIVRHKDTGKSRGYAFLIFEKERDMKAAYKDAEGLKIHGKRILVDVERGRTVKGWKPRRLGGGLGGKPKVVIPDIAPPRAPRGGGGFRGGPRRSEGGGRFGPPGGGRFGRDRDGPPRFDRDRSHGDRDRYGDRDRDRDRDRPMRQWGGPPRDPPRRSFGGFKREYEGGDDRDSKRYRY</sequence>
<dbReference type="InParanoid" id="I4YAI2"/>
<dbReference type="GO" id="GO:0071011">
    <property type="term" value="C:precatalytic spliceosome"/>
    <property type="evidence" value="ECO:0007669"/>
    <property type="project" value="TreeGrafter"/>
</dbReference>
<dbReference type="InterPro" id="IPR012677">
    <property type="entry name" value="Nucleotide-bd_a/b_plait_sf"/>
</dbReference>
<organism evidence="10 11">
    <name type="scientific">Wallemia mellicola (strain ATCC MYA-4683 / CBS 633.66)</name>
    <name type="common">Wallemia sebi (CBS 633.66)</name>
    <dbReference type="NCBI Taxonomy" id="671144"/>
    <lineage>
        <taxon>Eukaryota</taxon>
        <taxon>Fungi</taxon>
        <taxon>Dikarya</taxon>
        <taxon>Basidiomycota</taxon>
        <taxon>Wallemiomycotina</taxon>
        <taxon>Wallemiomycetes</taxon>
        <taxon>Wallemiales</taxon>
        <taxon>Wallemiaceae</taxon>
        <taxon>Wallemia</taxon>
    </lineage>
</organism>
<dbReference type="InterPro" id="IPR000504">
    <property type="entry name" value="RRM_dom"/>
</dbReference>
<dbReference type="OrthoDB" id="4207594at2759"/>
<dbReference type="STRING" id="671144.I4YAI2"/>
<name>I4YAI2_WALMC</name>
<evidence type="ECO:0000259" key="9">
    <source>
        <dbReference type="PROSITE" id="PS50102"/>
    </source>
</evidence>
<keyword evidence="6" id="KW-0687">Ribonucleoprotein</keyword>
<gene>
    <name evidence="10" type="ORF">WALSEDRAFT_46804</name>
</gene>
<feature type="domain" description="RRM" evidence="9">
    <location>
        <begin position="117"/>
        <end position="195"/>
    </location>
</feature>
<dbReference type="KEGG" id="wse:WALSEDRAFT_46804"/>
<evidence type="ECO:0000256" key="3">
    <source>
        <dbReference type="ARBA" id="ARBA00016996"/>
    </source>
</evidence>
<dbReference type="AlphaFoldDB" id="I4YAI2"/>
<dbReference type="InterPro" id="IPR035979">
    <property type="entry name" value="RBD_domain_sf"/>
</dbReference>
<dbReference type="CDD" id="cd12236">
    <property type="entry name" value="RRM_snRNP70"/>
    <property type="match status" value="1"/>
</dbReference>
<evidence type="ECO:0000256" key="2">
    <source>
        <dbReference type="ARBA" id="ARBA00004642"/>
    </source>
</evidence>
<dbReference type="PANTHER" id="PTHR13952">
    <property type="entry name" value="U1 SMALL NUCLEAR RIBONUCLEOPROTEIN 70 KD"/>
    <property type="match status" value="1"/>
</dbReference>
<feature type="compositionally biased region" description="Basic and acidic residues" evidence="8">
    <location>
        <begin position="307"/>
        <end position="324"/>
    </location>
</feature>
<dbReference type="HOGENOM" id="CLU_045151_5_0_1"/>
<dbReference type="InterPro" id="IPR022023">
    <property type="entry name" value="U1snRNP70_N"/>
</dbReference>
<dbReference type="SUPFAM" id="SSF54928">
    <property type="entry name" value="RNA-binding domain, RBD"/>
    <property type="match status" value="1"/>
</dbReference>
<protein>
    <recommendedName>
        <fullName evidence="3">U1 small nuclear ribonucleoprotein 70 kDa</fullName>
    </recommendedName>
</protein>
<evidence type="ECO:0000313" key="10">
    <source>
        <dbReference type="EMBL" id="EIM20974.1"/>
    </source>
</evidence>
<feature type="region of interest" description="Disordered" evidence="8">
    <location>
        <begin position="203"/>
        <end position="324"/>
    </location>
</feature>
<evidence type="ECO:0000256" key="5">
    <source>
        <dbReference type="ARBA" id="ARBA00023242"/>
    </source>
</evidence>
<dbReference type="FunCoup" id="I4YAI2">
    <property type="interactions" value="222"/>
</dbReference>
<keyword evidence="5" id="KW-0539">Nucleus</keyword>
<dbReference type="GO" id="GO:0030619">
    <property type="term" value="F:U1 snRNA binding"/>
    <property type="evidence" value="ECO:0007669"/>
    <property type="project" value="InterPro"/>
</dbReference>
<proteinExistence type="predicted"/>
<dbReference type="SMART" id="SM00360">
    <property type="entry name" value="RRM"/>
    <property type="match status" value="1"/>
</dbReference>
<dbReference type="Pfam" id="PF00076">
    <property type="entry name" value="RRM_1"/>
    <property type="match status" value="1"/>
</dbReference>
<dbReference type="GO" id="GO:0071004">
    <property type="term" value="C:U2-type prespliceosome"/>
    <property type="evidence" value="ECO:0007669"/>
    <property type="project" value="TreeGrafter"/>
</dbReference>
<evidence type="ECO:0000256" key="6">
    <source>
        <dbReference type="ARBA" id="ARBA00023274"/>
    </source>
</evidence>
<dbReference type="OMA" id="GRTTKGW"/>
<keyword evidence="4 7" id="KW-0694">RNA-binding</keyword>
<dbReference type="Proteomes" id="UP000005242">
    <property type="component" value="Unassembled WGS sequence"/>
</dbReference>
<dbReference type="GO" id="GO:0000398">
    <property type="term" value="P:mRNA splicing, via spliceosome"/>
    <property type="evidence" value="ECO:0007669"/>
    <property type="project" value="TreeGrafter"/>
</dbReference>
<evidence type="ECO:0000313" key="11">
    <source>
        <dbReference type="Proteomes" id="UP000005242"/>
    </source>
</evidence>
<feature type="region of interest" description="Disordered" evidence="8">
    <location>
        <begin position="18"/>
        <end position="61"/>
    </location>
</feature>
<comment type="subcellular location">
    <subcellularLocation>
        <location evidence="1">Nucleus speckle</location>
    </subcellularLocation>
    <subcellularLocation>
        <location evidence="2">Nucleus</location>
        <location evidence="2">Nucleoplasm</location>
    </subcellularLocation>
</comment>
<dbReference type="PROSITE" id="PS50102">
    <property type="entry name" value="RRM"/>
    <property type="match status" value="1"/>
</dbReference>
<dbReference type="GO" id="GO:0003729">
    <property type="term" value="F:mRNA binding"/>
    <property type="evidence" value="ECO:0007669"/>
    <property type="project" value="TreeGrafter"/>
</dbReference>
<evidence type="ECO:0000256" key="4">
    <source>
        <dbReference type="ARBA" id="ARBA00022884"/>
    </source>
</evidence>
<dbReference type="RefSeq" id="XP_006958965.1">
    <property type="nucleotide sequence ID" value="XM_006958903.1"/>
</dbReference>
<dbReference type="Gene3D" id="3.30.70.330">
    <property type="match status" value="1"/>
</dbReference>
<evidence type="ECO:0000256" key="8">
    <source>
        <dbReference type="SAM" id="MobiDB-lite"/>
    </source>
</evidence>
<evidence type="ECO:0000256" key="7">
    <source>
        <dbReference type="PROSITE-ProRule" id="PRU00176"/>
    </source>
</evidence>
<dbReference type="Pfam" id="PF12220">
    <property type="entry name" value="U1snRNP70_N"/>
    <property type="match status" value="1"/>
</dbReference>
<feature type="compositionally biased region" description="Basic and acidic residues" evidence="8">
    <location>
        <begin position="45"/>
        <end position="56"/>
    </location>
</feature>
<accession>I4YAI2</accession>
<dbReference type="InterPro" id="IPR034143">
    <property type="entry name" value="snRNP70_RRM"/>
</dbReference>
<dbReference type="GeneID" id="18472401"/>
<dbReference type="GO" id="GO:0016607">
    <property type="term" value="C:nuclear speck"/>
    <property type="evidence" value="ECO:0007669"/>
    <property type="project" value="UniProtKB-SubCell"/>
</dbReference>
<keyword evidence="11" id="KW-1185">Reference proteome</keyword>
<dbReference type="PANTHER" id="PTHR13952:SF5">
    <property type="entry name" value="U1 SMALL NUCLEAR RIBONUCLEOPROTEIN 70 KDA"/>
    <property type="match status" value="1"/>
</dbReference>
<dbReference type="eggNOG" id="KOG0113">
    <property type="taxonomic scope" value="Eukaryota"/>
</dbReference>
<dbReference type="EMBL" id="JH668235">
    <property type="protein sequence ID" value="EIM20974.1"/>
    <property type="molecule type" value="Genomic_DNA"/>
</dbReference>
<evidence type="ECO:0000256" key="1">
    <source>
        <dbReference type="ARBA" id="ARBA00004324"/>
    </source>
</evidence>
<dbReference type="GO" id="GO:0005685">
    <property type="term" value="C:U1 snRNP"/>
    <property type="evidence" value="ECO:0007669"/>
    <property type="project" value="TreeGrafter"/>
</dbReference>
<feature type="compositionally biased region" description="Basic and acidic residues" evidence="8">
    <location>
        <begin position="254"/>
        <end position="289"/>
    </location>
</feature>
<dbReference type="FunFam" id="3.30.70.330:FF:001585">
    <property type="entry name" value="U1 small nuclear ribonucleoprotein 70 kDa"/>
    <property type="match status" value="1"/>
</dbReference>
<feature type="compositionally biased region" description="Gly residues" evidence="8">
    <location>
        <begin position="243"/>
        <end position="253"/>
    </location>
</feature>
<dbReference type="InterPro" id="IPR051183">
    <property type="entry name" value="U1_U11-U12_snRNP_70-35kDa"/>
</dbReference>